<feature type="region of interest" description="Disordered" evidence="6">
    <location>
        <begin position="145"/>
        <end position="170"/>
    </location>
</feature>
<feature type="transmembrane region" description="Helical" evidence="7">
    <location>
        <begin position="642"/>
        <end position="663"/>
    </location>
</feature>
<feature type="transmembrane region" description="Helical" evidence="7">
    <location>
        <begin position="853"/>
        <end position="872"/>
    </location>
</feature>
<evidence type="ECO:0000313" key="9">
    <source>
        <dbReference type="EnsemblMetazoa" id="SCAU011161-PA"/>
    </source>
</evidence>
<comment type="subcellular location">
    <subcellularLocation>
        <location evidence="1">Membrane</location>
        <topology evidence="1">Multi-pass membrane protein</topology>
    </subcellularLocation>
</comment>
<dbReference type="AlphaFoldDB" id="A0A1I8PU97"/>
<feature type="compositionally biased region" description="Low complexity" evidence="6">
    <location>
        <begin position="258"/>
        <end position="273"/>
    </location>
</feature>
<dbReference type="PANTHER" id="PTHR31102:SF21">
    <property type="entry name" value="NA[+]_H[+] HYDROGEN ANTIPORTER 2, ISOFORM B"/>
    <property type="match status" value="1"/>
</dbReference>
<feature type="compositionally biased region" description="Acidic residues" evidence="6">
    <location>
        <begin position="50"/>
        <end position="64"/>
    </location>
</feature>
<evidence type="ECO:0000256" key="4">
    <source>
        <dbReference type="ARBA" id="ARBA00022989"/>
    </source>
</evidence>
<dbReference type="PANTHER" id="PTHR31102">
    <property type="match status" value="1"/>
</dbReference>
<protein>
    <recommendedName>
        <fullName evidence="8">Cation/H+ exchanger transmembrane domain-containing protein</fullName>
    </recommendedName>
</protein>
<comment type="similarity">
    <text evidence="2">Belongs to the monovalent cation:proton antiporter 1 (CPA1) transporter (TC 2.A.36) family.</text>
</comment>
<dbReference type="Pfam" id="PF00999">
    <property type="entry name" value="Na_H_Exchanger"/>
    <property type="match status" value="1"/>
</dbReference>
<feature type="domain" description="Cation/H+ exchanger transmembrane" evidence="8">
    <location>
        <begin position="345"/>
        <end position="722"/>
    </location>
</feature>
<feature type="transmembrane region" description="Helical" evidence="7">
    <location>
        <begin position="477"/>
        <end position="500"/>
    </location>
</feature>
<dbReference type="InterPro" id="IPR051843">
    <property type="entry name" value="CPA1_transporter"/>
</dbReference>
<feature type="transmembrane region" description="Helical" evidence="7">
    <location>
        <begin position="415"/>
        <end position="436"/>
    </location>
</feature>
<dbReference type="EnsemblMetazoa" id="SCAU011161-RA">
    <property type="protein sequence ID" value="SCAU011161-PA"/>
    <property type="gene ID" value="SCAU011161"/>
</dbReference>
<feature type="compositionally biased region" description="Polar residues" evidence="6">
    <location>
        <begin position="1"/>
        <end position="19"/>
    </location>
</feature>
<feature type="transmembrane region" description="Helical" evidence="7">
    <location>
        <begin position="360"/>
        <end position="380"/>
    </location>
</feature>
<dbReference type="GO" id="GO:0016020">
    <property type="term" value="C:membrane"/>
    <property type="evidence" value="ECO:0007669"/>
    <property type="project" value="UniProtKB-SubCell"/>
</dbReference>
<evidence type="ECO:0000256" key="1">
    <source>
        <dbReference type="ARBA" id="ARBA00004141"/>
    </source>
</evidence>
<evidence type="ECO:0000256" key="6">
    <source>
        <dbReference type="SAM" id="MobiDB-lite"/>
    </source>
</evidence>
<feature type="compositionally biased region" description="Low complexity" evidence="6">
    <location>
        <begin position="145"/>
        <end position="168"/>
    </location>
</feature>
<dbReference type="STRING" id="35570.A0A1I8PU97"/>
<dbReference type="GO" id="GO:0015297">
    <property type="term" value="F:antiporter activity"/>
    <property type="evidence" value="ECO:0007669"/>
    <property type="project" value="InterPro"/>
</dbReference>
<feature type="transmembrane region" description="Helical" evidence="7">
    <location>
        <begin position="442"/>
        <end position="465"/>
    </location>
</feature>
<feature type="transmembrane region" description="Helical" evidence="7">
    <location>
        <begin position="307"/>
        <end position="327"/>
    </location>
</feature>
<accession>A0A1I8PU97</accession>
<keyword evidence="5 7" id="KW-0472">Membrane</keyword>
<feature type="transmembrane region" description="Helical" evidence="7">
    <location>
        <begin position="571"/>
        <end position="590"/>
    </location>
</feature>
<sequence length="927" mass="100811">MNNRFRAASTLQSGPTTSLDADARKEFNWQKAYNKELHSGPTTELKYADEGEDDDGGDNNDDDNNILSATQQANQISLEQIKNAQQGPTQRLGENVGAAEAATAKIGVNKAMPLQNRIGEAMVEGDEQWEANEQEHLLGGQVQHQWLQQKQPWPQQHQYRRQQQQQPQKVPTANSAIIATETAARVNFNDGEMKHSQEAVISSRHPENPVDKWTSNAATATATGSVEDIDLKIHSNLELQKIPQDMMQSHNSKEQNGSTIIQTPTSLTTPPTGGHNGGSGGTSDAEYKGPKVWQYLVRNYPVSSQPLAILLIFIGLWTLGYFLMPQYAGPNTVIMRIVLLFVGAQTAGILVTFINLPDMLGMLFFGVLYANVGLADFTGYAKFEGFLREMALINIMLLAGLGLDANAFKKLWFMITRLTLVPTIAEVSVIAALAYLLLNMSWLWGILLGLVITAVSPNVVVTVMLKLKEDRLGLNNGIHTLIYAMTTCNDVVAIFLFGVINGVIFSTGGSLTEQILQGPIGIGIGIVYGYLYGLMLQFVPSRNSTYVNGLRFVLTLLGGTISVIGSKVIKYPSAGALGCVTVAFIASMGWKRQLEKMTPQQRLANENASVSKRLDLLWKFLKPVSFSLIGKEINFAVLEGRVVGYGALVVLLGSLFRLVFAYVSTYGGNLSRKERAYITISGFPKATVQAALGPIALDMARELNAEADVVSLARNVLIISVLAIIFTAPLGAILMLRLAPKWLKHSPATEGASPPPNDAEDDVCSYHNDNGSNYNINSTNNNNAAQRVMPIFRLVFAYVSTYGGNLSRKERAYITISGFPKATVQAALGPIALDMARELNAEADVVSLARNVLIISVLAIIFTAPLGAILMLRLAPKWLKHSPATEGASPPPNDAEDDVCSYHNDNGSNYNINSTNNNNAAQRVMPI</sequence>
<feature type="transmembrane region" description="Helical" evidence="7">
    <location>
        <begin position="333"/>
        <end position="353"/>
    </location>
</feature>
<evidence type="ECO:0000256" key="3">
    <source>
        <dbReference type="ARBA" id="ARBA00022692"/>
    </source>
</evidence>
<feature type="region of interest" description="Disordered" evidence="6">
    <location>
        <begin position="249"/>
        <end position="285"/>
    </location>
</feature>
<evidence type="ECO:0000256" key="2">
    <source>
        <dbReference type="ARBA" id="ARBA00007367"/>
    </source>
</evidence>
<name>A0A1I8PU97_STOCA</name>
<keyword evidence="3 7" id="KW-0812">Transmembrane</keyword>
<feature type="compositionally biased region" description="Basic and acidic residues" evidence="6">
    <location>
        <begin position="21"/>
        <end position="38"/>
    </location>
</feature>
<evidence type="ECO:0000256" key="7">
    <source>
        <dbReference type="SAM" id="Phobius"/>
    </source>
</evidence>
<dbReference type="InterPro" id="IPR006153">
    <property type="entry name" value="Cation/H_exchanger_TM"/>
</dbReference>
<evidence type="ECO:0000313" key="10">
    <source>
        <dbReference type="Proteomes" id="UP000095300"/>
    </source>
</evidence>
<dbReference type="Proteomes" id="UP000095300">
    <property type="component" value="Unassembled WGS sequence"/>
</dbReference>
<dbReference type="GO" id="GO:1902600">
    <property type="term" value="P:proton transmembrane transport"/>
    <property type="evidence" value="ECO:0007669"/>
    <property type="project" value="InterPro"/>
</dbReference>
<organism evidence="9 10">
    <name type="scientific">Stomoxys calcitrans</name>
    <name type="common">Stable fly</name>
    <name type="synonym">Conops calcitrans</name>
    <dbReference type="NCBI Taxonomy" id="35570"/>
    <lineage>
        <taxon>Eukaryota</taxon>
        <taxon>Metazoa</taxon>
        <taxon>Ecdysozoa</taxon>
        <taxon>Arthropoda</taxon>
        <taxon>Hexapoda</taxon>
        <taxon>Insecta</taxon>
        <taxon>Pterygota</taxon>
        <taxon>Neoptera</taxon>
        <taxon>Endopterygota</taxon>
        <taxon>Diptera</taxon>
        <taxon>Brachycera</taxon>
        <taxon>Muscomorpha</taxon>
        <taxon>Muscoidea</taxon>
        <taxon>Muscidae</taxon>
        <taxon>Stomoxys</taxon>
    </lineage>
</organism>
<evidence type="ECO:0000256" key="5">
    <source>
        <dbReference type="ARBA" id="ARBA00023136"/>
    </source>
</evidence>
<dbReference type="VEuPathDB" id="VectorBase:SCAU011161"/>
<feature type="region of interest" description="Disordered" evidence="6">
    <location>
        <begin position="907"/>
        <end position="927"/>
    </location>
</feature>
<feature type="transmembrane region" description="Helical" evidence="7">
    <location>
        <begin position="520"/>
        <end position="539"/>
    </location>
</feature>
<feature type="compositionally biased region" description="Low complexity" evidence="6">
    <location>
        <begin position="907"/>
        <end position="919"/>
    </location>
</feature>
<feature type="region of interest" description="Disordered" evidence="6">
    <location>
        <begin position="1"/>
        <end position="70"/>
    </location>
</feature>
<keyword evidence="10" id="KW-1185">Reference proteome</keyword>
<keyword evidence="4 7" id="KW-1133">Transmembrane helix</keyword>
<feature type="transmembrane region" description="Helical" evidence="7">
    <location>
        <begin position="546"/>
        <end position="565"/>
    </location>
</feature>
<reference evidence="9" key="1">
    <citation type="submission" date="2020-05" db="UniProtKB">
        <authorList>
            <consortium name="EnsemblMetazoa"/>
        </authorList>
    </citation>
    <scope>IDENTIFICATION</scope>
    <source>
        <strain evidence="9">USDA</strain>
    </source>
</reference>
<proteinExistence type="inferred from homology"/>
<evidence type="ECO:0000259" key="8">
    <source>
        <dbReference type="Pfam" id="PF00999"/>
    </source>
</evidence>
<feature type="transmembrane region" description="Helical" evidence="7">
    <location>
        <begin position="386"/>
        <end position="403"/>
    </location>
</feature>
<feature type="transmembrane region" description="Helical" evidence="7">
    <location>
        <begin position="716"/>
        <end position="736"/>
    </location>
</feature>